<accession>A0A9D4I1G2</accession>
<evidence type="ECO:0000256" key="1">
    <source>
        <dbReference type="SAM" id="MobiDB-lite"/>
    </source>
</evidence>
<dbReference type="Proteomes" id="UP000828390">
    <property type="component" value="Unassembled WGS sequence"/>
</dbReference>
<organism evidence="2 3">
    <name type="scientific">Dreissena polymorpha</name>
    <name type="common">Zebra mussel</name>
    <name type="synonym">Mytilus polymorpha</name>
    <dbReference type="NCBI Taxonomy" id="45954"/>
    <lineage>
        <taxon>Eukaryota</taxon>
        <taxon>Metazoa</taxon>
        <taxon>Spiralia</taxon>
        <taxon>Lophotrochozoa</taxon>
        <taxon>Mollusca</taxon>
        <taxon>Bivalvia</taxon>
        <taxon>Autobranchia</taxon>
        <taxon>Heteroconchia</taxon>
        <taxon>Euheterodonta</taxon>
        <taxon>Imparidentia</taxon>
        <taxon>Neoheterodontei</taxon>
        <taxon>Myida</taxon>
        <taxon>Dreissenoidea</taxon>
        <taxon>Dreissenidae</taxon>
        <taxon>Dreissena</taxon>
    </lineage>
</organism>
<reference evidence="2" key="2">
    <citation type="submission" date="2020-11" db="EMBL/GenBank/DDBJ databases">
        <authorList>
            <person name="McCartney M.A."/>
            <person name="Auch B."/>
            <person name="Kono T."/>
            <person name="Mallez S."/>
            <person name="Becker A."/>
            <person name="Gohl D.M."/>
            <person name="Silverstein K.A.T."/>
            <person name="Koren S."/>
            <person name="Bechman K.B."/>
            <person name="Herman A."/>
            <person name="Abrahante J.E."/>
            <person name="Garbe J."/>
        </authorList>
    </citation>
    <scope>NUCLEOTIDE SEQUENCE</scope>
    <source>
        <strain evidence="2">Duluth1</strain>
        <tissue evidence="2">Whole animal</tissue>
    </source>
</reference>
<evidence type="ECO:0000313" key="3">
    <source>
        <dbReference type="Proteomes" id="UP000828390"/>
    </source>
</evidence>
<evidence type="ECO:0000313" key="2">
    <source>
        <dbReference type="EMBL" id="KAH3740769.1"/>
    </source>
</evidence>
<name>A0A9D4I1G2_DREPO</name>
<dbReference type="EMBL" id="JAIWYP010000011">
    <property type="protein sequence ID" value="KAH3740769.1"/>
    <property type="molecule type" value="Genomic_DNA"/>
</dbReference>
<gene>
    <name evidence="2" type="ORF">DPMN_047480</name>
</gene>
<comment type="caution">
    <text evidence="2">The sequence shown here is derived from an EMBL/GenBank/DDBJ whole genome shotgun (WGS) entry which is preliminary data.</text>
</comment>
<proteinExistence type="predicted"/>
<feature type="region of interest" description="Disordered" evidence="1">
    <location>
        <begin position="72"/>
        <end position="101"/>
    </location>
</feature>
<sequence length="101" mass="11277">MIENNFGKFHGSGSCVNGDKARWNWILKAFANSLDPDETPQNVASHQDPNCTHLYHLGGEEQLWDKFLAQGNSSGQGRIRTRDLSIPKPASSIRPLLPRSF</sequence>
<protein>
    <submittedName>
        <fullName evidence="2">Uncharacterized protein</fullName>
    </submittedName>
</protein>
<dbReference type="AlphaFoldDB" id="A0A9D4I1G2"/>
<keyword evidence="3" id="KW-1185">Reference proteome</keyword>
<reference evidence="2" key="1">
    <citation type="journal article" date="2019" name="bioRxiv">
        <title>The Genome of the Zebra Mussel, Dreissena polymorpha: A Resource for Invasive Species Research.</title>
        <authorList>
            <person name="McCartney M.A."/>
            <person name="Auch B."/>
            <person name="Kono T."/>
            <person name="Mallez S."/>
            <person name="Zhang Y."/>
            <person name="Obille A."/>
            <person name="Becker A."/>
            <person name="Abrahante J.E."/>
            <person name="Garbe J."/>
            <person name="Badalamenti J.P."/>
            <person name="Herman A."/>
            <person name="Mangelson H."/>
            <person name="Liachko I."/>
            <person name="Sullivan S."/>
            <person name="Sone E.D."/>
            <person name="Koren S."/>
            <person name="Silverstein K.A.T."/>
            <person name="Beckman K.B."/>
            <person name="Gohl D.M."/>
        </authorList>
    </citation>
    <scope>NUCLEOTIDE SEQUENCE</scope>
    <source>
        <strain evidence="2">Duluth1</strain>
        <tissue evidence="2">Whole animal</tissue>
    </source>
</reference>